<dbReference type="VEuPathDB" id="FungiDB:AeMF1_014036"/>
<organism evidence="2 3">
    <name type="scientific">Aphanomyces euteiches</name>
    <dbReference type="NCBI Taxonomy" id="100861"/>
    <lineage>
        <taxon>Eukaryota</taxon>
        <taxon>Sar</taxon>
        <taxon>Stramenopiles</taxon>
        <taxon>Oomycota</taxon>
        <taxon>Saprolegniomycetes</taxon>
        <taxon>Saprolegniales</taxon>
        <taxon>Verrucalvaceae</taxon>
        <taxon>Aphanomyces</taxon>
    </lineage>
</organism>
<reference evidence="2 3" key="1">
    <citation type="submission" date="2019-07" db="EMBL/GenBank/DDBJ databases">
        <title>Genomics analysis of Aphanomyces spp. identifies a new class of oomycete effector associated with host adaptation.</title>
        <authorList>
            <person name="Gaulin E."/>
        </authorList>
    </citation>
    <scope>NUCLEOTIDE SEQUENCE [LARGE SCALE GENOMIC DNA]</scope>
    <source>
        <strain evidence="2 3">ATCC 201684</strain>
    </source>
</reference>
<evidence type="ECO:0000313" key="3">
    <source>
        <dbReference type="Proteomes" id="UP000481153"/>
    </source>
</evidence>
<evidence type="ECO:0000256" key="1">
    <source>
        <dbReference type="SAM" id="Phobius"/>
    </source>
</evidence>
<dbReference type="AlphaFoldDB" id="A0A6G0XPB0"/>
<keyword evidence="1" id="KW-0812">Transmembrane</keyword>
<gene>
    <name evidence="2" type="ORF">Ae201684_002889</name>
</gene>
<name>A0A6G0XPB0_9STRA</name>
<keyword evidence="1" id="KW-1133">Transmembrane helix</keyword>
<dbReference type="EMBL" id="VJMJ01000030">
    <property type="protein sequence ID" value="KAF0742225.1"/>
    <property type="molecule type" value="Genomic_DNA"/>
</dbReference>
<dbReference type="Proteomes" id="UP000481153">
    <property type="component" value="Unassembled WGS sequence"/>
</dbReference>
<keyword evidence="3" id="KW-1185">Reference proteome</keyword>
<protein>
    <submittedName>
        <fullName evidence="2">Uncharacterized protein</fullName>
    </submittedName>
</protein>
<keyword evidence="1" id="KW-0472">Membrane</keyword>
<proteinExistence type="predicted"/>
<sequence length="102" mass="11298">MPAPGMLPTRTTLSKSADPPEVLRAEDVIASQVASCLNRANETTMEIIKDRDMSIMYTIGGMVLGLAILLMSLTCFKRTSRSTQVYRAVQTEDDDEELEKDN</sequence>
<feature type="transmembrane region" description="Helical" evidence="1">
    <location>
        <begin position="55"/>
        <end position="76"/>
    </location>
</feature>
<accession>A0A6G0XPB0</accession>
<comment type="caution">
    <text evidence="2">The sequence shown here is derived from an EMBL/GenBank/DDBJ whole genome shotgun (WGS) entry which is preliminary data.</text>
</comment>
<evidence type="ECO:0000313" key="2">
    <source>
        <dbReference type="EMBL" id="KAF0742225.1"/>
    </source>
</evidence>